<feature type="compositionally biased region" description="Polar residues" evidence="4">
    <location>
        <begin position="135"/>
        <end position="147"/>
    </location>
</feature>
<evidence type="ECO:0000256" key="3">
    <source>
        <dbReference type="PIRSR" id="PIRSR610347-3"/>
    </source>
</evidence>
<feature type="compositionally biased region" description="Basic and acidic residues" evidence="4">
    <location>
        <begin position="299"/>
        <end position="311"/>
    </location>
</feature>
<dbReference type="GeneID" id="19175378"/>
<dbReference type="HOGENOM" id="CLU_007773_1_0_1"/>
<dbReference type="GO" id="GO:0003690">
    <property type="term" value="F:double-stranded DNA binding"/>
    <property type="evidence" value="ECO:0007669"/>
    <property type="project" value="TreeGrafter"/>
</dbReference>
<gene>
    <name evidence="5" type="ORF">A1O7_00762</name>
</gene>
<dbReference type="SUPFAM" id="SSF56024">
    <property type="entry name" value="Phospholipase D/nuclease"/>
    <property type="match status" value="2"/>
</dbReference>
<dbReference type="OrthoDB" id="47785at2759"/>
<feature type="active site" description="Proton donor/acceptor" evidence="1">
    <location>
        <position position="761"/>
    </location>
</feature>
<dbReference type="GO" id="GO:0003697">
    <property type="term" value="F:single-stranded DNA binding"/>
    <property type="evidence" value="ECO:0007669"/>
    <property type="project" value="TreeGrafter"/>
</dbReference>
<dbReference type="InterPro" id="IPR010347">
    <property type="entry name" value="Tdp1"/>
</dbReference>
<feature type="active site" description="Nucleophile" evidence="1">
    <location>
        <position position="513"/>
    </location>
</feature>
<accession>W9WIK1</accession>
<feature type="compositionally biased region" description="Basic and acidic residues" evidence="4">
    <location>
        <begin position="357"/>
        <end position="373"/>
    </location>
</feature>
<feature type="compositionally biased region" description="Polar residues" evidence="4">
    <location>
        <begin position="55"/>
        <end position="77"/>
    </location>
</feature>
<dbReference type="eggNOG" id="KOG2031">
    <property type="taxonomic scope" value="Eukaryota"/>
</dbReference>
<organism evidence="5 6">
    <name type="scientific">Cladophialophora yegresii CBS 114405</name>
    <dbReference type="NCBI Taxonomy" id="1182544"/>
    <lineage>
        <taxon>Eukaryota</taxon>
        <taxon>Fungi</taxon>
        <taxon>Dikarya</taxon>
        <taxon>Ascomycota</taxon>
        <taxon>Pezizomycotina</taxon>
        <taxon>Eurotiomycetes</taxon>
        <taxon>Chaetothyriomycetidae</taxon>
        <taxon>Chaetothyriales</taxon>
        <taxon>Herpotrichiellaceae</taxon>
        <taxon>Cladophialophora</taxon>
    </lineage>
</organism>
<dbReference type="Pfam" id="PF02809">
    <property type="entry name" value="UIM"/>
    <property type="match status" value="1"/>
</dbReference>
<dbReference type="GO" id="GO:0017005">
    <property type="term" value="F:3'-tyrosyl-DNA phosphodiesterase activity"/>
    <property type="evidence" value="ECO:0007669"/>
    <property type="project" value="TreeGrafter"/>
</dbReference>
<dbReference type="GO" id="GO:0006281">
    <property type="term" value="P:DNA repair"/>
    <property type="evidence" value="ECO:0007669"/>
    <property type="project" value="InterPro"/>
</dbReference>
<comment type="caution">
    <text evidence="5">The sequence shown here is derived from an EMBL/GenBank/DDBJ whole genome shotgun (WGS) entry which is preliminary data.</text>
</comment>
<dbReference type="GO" id="GO:0005634">
    <property type="term" value="C:nucleus"/>
    <property type="evidence" value="ECO:0007669"/>
    <property type="project" value="InterPro"/>
</dbReference>
<feature type="compositionally biased region" description="Basic and acidic residues" evidence="4">
    <location>
        <begin position="319"/>
        <end position="333"/>
    </location>
</feature>
<evidence type="ECO:0000256" key="4">
    <source>
        <dbReference type="SAM" id="MobiDB-lite"/>
    </source>
</evidence>
<keyword evidence="6" id="KW-1185">Reference proteome</keyword>
<evidence type="ECO:0008006" key="7">
    <source>
        <dbReference type="Google" id="ProtNLM"/>
    </source>
</evidence>
<dbReference type="PANTHER" id="PTHR12415:SF4">
    <property type="entry name" value="TYROSYL-DNA PHOSPHODIESTERASE DOMAIN-CONTAINING PROTEIN"/>
    <property type="match status" value="1"/>
</dbReference>
<evidence type="ECO:0000313" key="6">
    <source>
        <dbReference type="Proteomes" id="UP000019473"/>
    </source>
</evidence>
<dbReference type="PANTHER" id="PTHR12415">
    <property type="entry name" value="TYROSYL-DNA PHOSPHODIESTERASE 1"/>
    <property type="match status" value="1"/>
</dbReference>
<dbReference type="AlphaFoldDB" id="W9WIK1"/>
<feature type="site" description="Interaction with DNA" evidence="3">
    <location>
        <position position="792"/>
    </location>
</feature>
<dbReference type="Proteomes" id="UP000019473">
    <property type="component" value="Unassembled WGS sequence"/>
</dbReference>
<sequence length="796" mass="86532">MAPEIVDLISDDEDEIVPLPGPSGNTHPEAGRPVATNGTINPALIARTRPAVQISRASQAGTPSSTPSSHTVQNSPANDEALKSPSSPLFVPSCSPDPEVNGDDIDNGNGTRRTRGKDIGKGKGRAASIPEIDLSQDTNDETNTNPPSASPPAVDRSWDYANGAFTEEDALKQAIALSLQEQSPDHDDNDDDDQDQGQAQPSGGNPVAAAAVPLPNWRSSSPVKYPVEMATSTTAATGTAPSSSLLSAKIRPFPSTAVPTSSNKAAPLSGVPDPASNLTDGRGAKENATPSPSTFSLARLDRRTMEAERLARLKRKHGHGETQEEQKGEEGAHPKFAKTTRLRQRTISPPPIKIKQAAKDQDKNKDKDIDNGKDGSVGIAKPSNNGGGCPNALSRDAVSLDDDDDPEDTLRTTTFYPDGVALKTYIPGYPATRTISFASLIAPSSHLESALLSSFNWNFEWLFPHFETRRTKFQLVVHAKSQAQRETIMRDWQGVPNVRLTFPPMDGNVNCMHSKLMLLFYANENEPDFPHGLRCRIVVPTANLVDFDWGVGSFMENTVWLIDLPLKGPSITTTTTAGRAEPPFQKSLKQFLKAQTVPGDVLRKLDQFDFGKTAKYGFVHSIGGKHTGQAWRTTGIGGLGRTITELGLATRDPIQVDYVTSSVGSLNDEFMESMYLAAQGDSGLTEYNRRINKKPSFGSPPSSWKHNFRFYFPSDDTVRASKAGPHRANTICFSRGWWQKPDFPRSNMRDCFSVRDRLLMHNKLLFARLASLVDKSESEKAGWVYVGSANLSESAW</sequence>
<dbReference type="CDD" id="cd09122">
    <property type="entry name" value="PLDc_Tdp1_1"/>
    <property type="match status" value="1"/>
</dbReference>
<evidence type="ECO:0000256" key="2">
    <source>
        <dbReference type="PIRSR" id="PIRSR610347-2"/>
    </source>
</evidence>
<feature type="compositionally biased region" description="Low complexity" evidence="4">
    <location>
        <begin position="196"/>
        <end position="213"/>
    </location>
</feature>
<feature type="region of interest" description="Disordered" evidence="4">
    <location>
        <begin position="253"/>
        <end position="412"/>
    </location>
</feature>
<evidence type="ECO:0000256" key="1">
    <source>
        <dbReference type="PIRSR" id="PIRSR610347-1"/>
    </source>
</evidence>
<dbReference type="VEuPathDB" id="FungiDB:A1O7_00762"/>
<feature type="region of interest" description="Disordered" evidence="4">
    <location>
        <begin position="1"/>
        <end position="222"/>
    </location>
</feature>
<feature type="compositionally biased region" description="Basic residues" evidence="4">
    <location>
        <begin position="335"/>
        <end position="344"/>
    </location>
</feature>
<dbReference type="Gene3D" id="3.30.870.10">
    <property type="entry name" value="Endonuclease Chain A"/>
    <property type="match status" value="2"/>
</dbReference>
<name>W9WIK1_9EURO</name>
<evidence type="ECO:0000313" key="5">
    <source>
        <dbReference type="EMBL" id="EXJ64426.1"/>
    </source>
</evidence>
<dbReference type="EMBL" id="AMGW01000001">
    <property type="protein sequence ID" value="EXJ64426.1"/>
    <property type="molecule type" value="Genomic_DNA"/>
</dbReference>
<feature type="binding site" evidence="2">
    <location>
        <position position="763"/>
    </location>
    <ligand>
        <name>substrate</name>
    </ligand>
</feature>
<feature type="binding site" evidence="2">
    <location>
        <position position="515"/>
    </location>
    <ligand>
        <name>substrate</name>
    </ligand>
</feature>
<dbReference type="PROSITE" id="PS50330">
    <property type="entry name" value="UIM"/>
    <property type="match status" value="1"/>
</dbReference>
<dbReference type="STRING" id="1182544.W9WIK1"/>
<proteinExistence type="predicted"/>
<dbReference type="Pfam" id="PF06087">
    <property type="entry name" value="Tyr-DNA_phospho"/>
    <property type="match status" value="1"/>
</dbReference>
<reference evidence="5 6" key="1">
    <citation type="submission" date="2013-03" db="EMBL/GenBank/DDBJ databases">
        <title>The Genome Sequence of Cladophialophora yegresii CBS 114405.</title>
        <authorList>
            <consortium name="The Broad Institute Genomics Platform"/>
            <person name="Cuomo C."/>
            <person name="de Hoog S."/>
            <person name="Gorbushina A."/>
            <person name="Walker B."/>
            <person name="Young S.K."/>
            <person name="Zeng Q."/>
            <person name="Gargeya S."/>
            <person name="Fitzgerald M."/>
            <person name="Haas B."/>
            <person name="Abouelleil A."/>
            <person name="Allen A.W."/>
            <person name="Alvarado L."/>
            <person name="Arachchi H.M."/>
            <person name="Berlin A.M."/>
            <person name="Chapman S.B."/>
            <person name="Gainer-Dewar J."/>
            <person name="Goldberg J."/>
            <person name="Griggs A."/>
            <person name="Gujja S."/>
            <person name="Hansen M."/>
            <person name="Howarth C."/>
            <person name="Imamovic A."/>
            <person name="Ireland A."/>
            <person name="Larimer J."/>
            <person name="McCowan C."/>
            <person name="Murphy C."/>
            <person name="Pearson M."/>
            <person name="Poon T.W."/>
            <person name="Priest M."/>
            <person name="Roberts A."/>
            <person name="Saif S."/>
            <person name="Shea T."/>
            <person name="Sisk P."/>
            <person name="Sykes S."/>
            <person name="Wortman J."/>
            <person name="Nusbaum C."/>
            <person name="Birren B."/>
        </authorList>
    </citation>
    <scope>NUCLEOTIDE SEQUENCE [LARGE SCALE GENOMIC DNA]</scope>
    <source>
        <strain evidence="5 6">CBS 114405</strain>
    </source>
</reference>
<protein>
    <recommendedName>
        <fullName evidence="7">PLD phosphodiesterase domain-containing protein</fullName>
    </recommendedName>
</protein>
<dbReference type="RefSeq" id="XP_007752993.1">
    <property type="nucleotide sequence ID" value="XM_007754803.1"/>
</dbReference>
<dbReference type="InterPro" id="IPR003903">
    <property type="entry name" value="UIM_dom"/>
</dbReference>